<comment type="caution">
    <text evidence="1">The sequence shown here is derived from an EMBL/GenBank/DDBJ whole genome shotgun (WGS) entry which is preliminary data.</text>
</comment>
<keyword evidence="2" id="KW-1185">Reference proteome</keyword>
<dbReference type="AlphaFoldDB" id="A0A9P4P0K1"/>
<dbReference type="OrthoDB" id="3945769at2759"/>
<reference evidence="1" key="1">
    <citation type="journal article" date="2020" name="Stud. Mycol.">
        <title>101 Dothideomycetes genomes: a test case for predicting lifestyles and emergence of pathogens.</title>
        <authorList>
            <person name="Haridas S."/>
            <person name="Albert R."/>
            <person name="Binder M."/>
            <person name="Bloem J."/>
            <person name="Labutti K."/>
            <person name="Salamov A."/>
            <person name="Andreopoulos B."/>
            <person name="Baker S."/>
            <person name="Barry K."/>
            <person name="Bills G."/>
            <person name="Bluhm B."/>
            <person name="Cannon C."/>
            <person name="Castanera R."/>
            <person name="Culley D."/>
            <person name="Daum C."/>
            <person name="Ezra D."/>
            <person name="Gonzalez J."/>
            <person name="Henrissat B."/>
            <person name="Kuo A."/>
            <person name="Liang C."/>
            <person name="Lipzen A."/>
            <person name="Lutzoni F."/>
            <person name="Magnuson J."/>
            <person name="Mondo S."/>
            <person name="Nolan M."/>
            <person name="Ohm R."/>
            <person name="Pangilinan J."/>
            <person name="Park H.-J."/>
            <person name="Ramirez L."/>
            <person name="Alfaro M."/>
            <person name="Sun H."/>
            <person name="Tritt A."/>
            <person name="Yoshinaga Y."/>
            <person name="Zwiers L.-H."/>
            <person name="Turgeon B."/>
            <person name="Goodwin S."/>
            <person name="Spatafora J."/>
            <person name="Crous P."/>
            <person name="Grigoriev I."/>
        </authorList>
    </citation>
    <scope>NUCLEOTIDE SEQUENCE</scope>
    <source>
        <strain evidence="1">CBS 130266</strain>
    </source>
</reference>
<evidence type="ECO:0000313" key="1">
    <source>
        <dbReference type="EMBL" id="KAF2434486.1"/>
    </source>
</evidence>
<dbReference type="Proteomes" id="UP000800235">
    <property type="component" value="Unassembled WGS sequence"/>
</dbReference>
<organism evidence="1 2">
    <name type="scientific">Tothia fuscella</name>
    <dbReference type="NCBI Taxonomy" id="1048955"/>
    <lineage>
        <taxon>Eukaryota</taxon>
        <taxon>Fungi</taxon>
        <taxon>Dikarya</taxon>
        <taxon>Ascomycota</taxon>
        <taxon>Pezizomycotina</taxon>
        <taxon>Dothideomycetes</taxon>
        <taxon>Pleosporomycetidae</taxon>
        <taxon>Venturiales</taxon>
        <taxon>Cylindrosympodiaceae</taxon>
        <taxon>Tothia</taxon>
    </lineage>
</organism>
<protein>
    <submittedName>
        <fullName evidence="1">Uncharacterized protein</fullName>
    </submittedName>
</protein>
<sequence length="68" mass="7374">MKYRYILGAATVTTLGVAVALEASNKSAAKNVLKSKQTEADKRYQALLDSYGSGETLEDLERAVSSYK</sequence>
<accession>A0A9P4P0K1</accession>
<evidence type="ECO:0000313" key="2">
    <source>
        <dbReference type="Proteomes" id="UP000800235"/>
    </source>
</evidence>
<gene>
    <name evidence="1" type="ORF">EJ08DRAFT_467912</name>
</gene>
<name>A0A9P4P0K1_9PEZI</name>
<dbReference type="EMBL" id="MU007016">
    <property type="protein sequence ID" value="KAF2434486.1"/>
    <property type="molecule type" value="Genomic_DNA"/>
</dbReference>
<proteinExistence type="predicted"/>